<evidence type="ECO:0000313" key="2">
    <source>
        <dbReference type="Proteomes" id="UP000436088"/>
    </source>
</evidence>
<comment type="caution">
    <text evidence="1">The sequence shown here is derived from an EMBL/GenBank/DDBJ whole genome shotgun (WGS) entry which is preliminary data.</text>
</comment>
<reference evidence="1" key="1">
    <citation type="submission" date="2019-09" db="EMBL/GenBank/DDBJ databases">
        <title>Draft genome information of white flower Hibiscus syriacus.</title>
        <authorList>
            <person name="Kim Y.-M."/>
        </authorList>
    </citation>
    <scope>NUCLEOTIDE SEQUENCE [LARGE SCALE GENOMIC DNA]</scope>
    <source>
        <strain evidence="1">YM2019G1</strain>
    </source>
</reference>
<proteinExistence type="predicted"/>
<dbReference type="AlphaFoldDB" id="A0A6A2WYJ2"/>
<accession>A0A6A2WYJ2</accession>
<name>A0A6A2WYJ2_HIBSY</name>
<sequence>MAVDHQTTPKPDIATTFQTHHHHPRRRIFFLRRQKNKLPTVRLGGKKQRGRVYLVKVLKKKIKWVKLQYTCMLRKLKKHYRNLIKDLVEASASVEAFQQRMFMESSFAVPVMGVSLSTFPASDRPKTLLF</sequence>
<organism evidence="1 2">
    <name type="scientific">Hibiscus syriacus</name>
    <name type="common">Rose of Sharon</name>
    <dbReference type="NCBI Taxonomy" id="106335"/>
    <lineage>
        <taxon>Eukaryota</taxon>
        <taxon>Viridiplantae</taxon>
        <taxon>Streptophyta</taxon>
        <taxon>Embryophyta</taxon>
        <taxon>Tracheophyta</taxon>
        <taxon>Spermatophyta</taxon>
        <taxon>Magnoliopsida</taxon>
        <taxon>eudicotyledons</taxon>
        <taxon>Gunneridae</taxon>
        <taxon>Pentapetalae</taxon>
        <taxon>rosids</taxon>
        <taxon>malvids</taxon>
        <taxon>Malvales</taxon>
        <taxon>Malvaceae</taxon>
        <taxon>Malvoideae</taxon>
        <taxon>Hibiscus</taxon>
    </lineage>
</organism>
<dbReference type="PANTHER" id="PTHR34788:SF4">
    <property type="entry name" value="F15I1.22"/>
    <property type="match status" value="1"/>
</dbReference>
<gene>
    <name evidence="1" type="ORF">F3Y22_tig00112443pilonHSYRG00113</name>
</gene>
<dbReference type="PANTHER" id="PTHR34788">
    <property type="entry name" value="F15I1.22"/>
    <property type="match status" value="1"/>
</dbReference>
<evidence type="ECO:0000313" key="1">
    <source>
        <dbReference type="EMBL" id="KAE8667143.1"/>
    </source>
</evidence>
<dbReference type="Proteomes" id="UP000436088">
    <property type="component" value="Unassembled WGS sequence"/>
</dbReference>
<keyword evidence="2" id="KW-1185">Reference proteome</keyword>
<protein>
    <submittedName>
        <fullName evidence="1">Subtilase family protein</fullName>
    </submittedName>
</protein>
<dbReference type="EMBL" id="VEPZ02001581">
    <property type="protein sequence ID" value="KAE8667143.1"/>
    <property type="molecule type" value="Genomic_DNA"/>
</dbReference>